<feature type="transmembrane region" description="Helical" evidence="1">
    <location>
        <begin position="73"/>
        <end position="98"/>
    </location>
</feature>
<keyword evidence="1" id="KW-1133">Transmembrane helix</keyword>
<feature type="transmembrane region" description="Helical" evidence="1">
    <location>
        <begin position="183"/>
        <end position="204"/>
    </location>
</feature>
<gene>
    <name evidence="3" type="ORF">EI684_17860</name>
</gene>
<dbReference type="Proteomes" id="UP000280307">
    <property type="component" value="Unassembled WGS sequence"/>
</dbReference>
<keyword evidence="1" id="KW-0812">Transmembrane</keyword>
<evidence type="ECO:0000259" key="2">
    <source>
        <dbReference type="Pfam" id="PF13240"/>
    </source>
</evidence>
<dbReference type="Pfam" id="PF13240">
    <property type="entry name" value="Zn_Ribbon_1"/>
    <property type="match status" value="1"/>
</dbReference>
<proteinExistence type="predicted"/>
<protein>
    <submittedName>
        <fullName evidence="3">Zinc ribbon domain-containing protein</fullName>
    </submittedName>
</protein>
<feature type="domain" description="Zinc-ribbon" evidence="2">
    <location>
        <begin position="9"/>
        <end position="30"/>
    </location>
</feature>
<evidence type="ECO:0000313" key="4">
    <source>
        <dbReference type="Proteomes" id="UP000280307"/>
    </source>
</evidence>
<dbReference type="EMBL" id="RSAS01000735">
    <property type="protein sequence ID" value="RRR68245.1"/>
    <property type="molecule type" value="Genomic_DNA"/>
</dbReference>
<accession>A0A426TTS1</accession>
<dbReference type="AlphaFoldDB" id="A0A426TTS1"/>
<sequence>MTTPSATICPSCGTSTPSGTRFCASCGAALSAEAPAAAPLAQPHSPPAAAAPALPANVTDAAVKARRFSPAMFGAILLCFLLSFVTVSCEGANFQLTFSGTDLMFGKVVEGEEFEPLTSARLAFLAALVGLGVSFMRLPLGAILSAAAALFGIAAMLFIRRAFDALVRAQDADLVVMTIGYEPGYYLAFALFFIVMAVNLVVVAPQRNRV</sequence>
<dbReference type="InterPro" id="IPR026870">
    <property type="entry name" value="Zinc_ribbon_dom"/>
</dbReference>
<feature type="transmembrane region" description="Helical" evidence="1">
    <location>
        <begin position="143"/>
        <end position="163"/>
    </location>
</feature>
<name>A0A426TTS1_9CHLR</name>
<reference evidence="3 4" key="1">
    <citation type="submission" date="2018-12" db="EMBL/GenBank/DDBJ databases">
        <title>Genome Sequence of Candidatus Viridilinea halotolerans isolated from saline sulfide-rich spring.</title>
        <authorList>
            <person name="Grouzdev D.S."/>
            <person name="Burganskaya E.I."/>
            <person name="Krutkina M.S."/>
            <person name="Sukhacheva M.V."/>
            <person name="Gorlenko V.M."/>
        </authorList>
    </citation>
    <scope>NUCLEOTIDE SEQUENCE [LARGE SCALE GENOMIC DNA]</scope>
    <source>
        <strain evidence="3">Chok-6</strain>
    </source>
</reference>
<keyword evidence="1" id="KW-0472">Membrane</keyword>
<evidence type="ECO:0000256" key="1">
    <source>
        <dbReference type="SAM" id="Phobius"/>
    </source>
</evidence>
<comment type="caution">
    <text evidence="3">The sequence shown here is derived from an EMBL/GenBank/DDBJ whole genome shotgun (WGS) entry which is preliminary data.</text>
</comment>
<organism evidence="3 4">
    <name type="scientific">Candidatus Viridilinea halotolerans</name>
    <dbReference type="NCBI Taxonomy" id="2491704"/>
    <lineage>
        <taxon>Bacteria</taxon>
        <taxon>Bacillati</taxon>
        <taxon>Chloroflexota</taxon>
        <taxon>Chloroflexia</taxon>
        <taxon>Chloroflexales</taxon>
        <taxon>Chloroflexineae</taxon>
        <taxon>Oscillochloridaceae</taxon>
        <taxon>Candidatus Viridilinea</taxon>
    </lineage>
</organism>
<feature type="transmembrane region" description="Helical" evidence="1">
    <location>
        <begin position="118"/>
        <end position="136"/>
    </location>
</feature>
<evidence type="ECO:0000313" key="3">
    <source>
        <dbReference type="EMBL" id="RRR68245.1"/>
    </source>
</evidence>